<evidence type="ECO:0000256" key="5">
    <source>
        <dbReference type="ARBA" id="ARBA00022729"/>
    </source>
</evidence>
<feature type="region of interest" description="Disordered" evidence="12">
    <location>
        <begin position="548"/>
        <end position="584"/>
    </location>
</feature>
<feature type="chain" id="PRO_5037571132" evidence="13">
    <location>
        <begin position="17"/>
        <end position="702"/>
    </location>
</feature>
<evidence type="ECO:0000256" key="13">
    <source>
        <dbReference type="SAM" id="SignalP"/>
    </source>
</evidence>
<dbReference type="GO" id="GO:0005576">
    <property type="term" value="C:extracellular region"/>
    <property type="evidence" value="ECO:0007669"/>
    <property type="project" value="TreeGrafter"/>
</dbReference>
<evidence type="ECO:0000256" key="9">
    <source>
        <dbReference type="ARBA" id="ARBA00023207"/>
    </source>
</evidence>
<dbReference type="PROSITE" id="PS51459">
    <property type="entry name" value="FIDO"/>
    <property type="match status" value="1"/>
</dbReference>
<reference evidence="16" key="1">
    <citation type="submission" date="2022-11" db="UniProtKB">
        <authorList>
            <consortium name="WormBaseParasite"/>
        </authorList>
    </citation>
    <scope>IDENTIFICATION</scope>
</reference>
<keyword evidence="4" id="KW-0336">GPI-anchor</keyword>
<dbReference type="Gene3D" id="1.10.3290.10">
    <property type="entry name" value="Fido-like domain"/>
    <property type="match status" value="1"/>
</dbReference>
<evidence type="ECO:0000256" key="12">
    <source>
        <dbReference type="SAM" id="MobiDB-lite"/>
    </source>
</evidence>
<evidence type="ECO:0000256" key="1">
    <source>
        <dbReference type="ARBA" id="ARBA00004609"/>
    </source>
</evidence>
<proteinExistence type="inferred from homology"/>
<dbReference type="InterPro" id="IPR001863">
    <property type="entry name" value="Glypican"/>
</dbReference>
<sequence length="702" mass="78819">MKILFHLFIIIDTISVVPPFGTPPFCFCIRTKVQVRRFCFVAALPLSSVTSNKTMDPNPNEEFAVGAARAANAEIVAQLARNMREIDASQQRASTPFENDEKKLASLQHRDFMEGPFTIDMLRSLHKIGFLPDAAPRWAGILRGELGDLEPRLITVGGHCAIPKEMVRNAVEDFLIWLNWKETTIGGQRLAAEAFLNFVKIHCFADGNGSISAEFLLAMNRTERTLRHIFHRTYGHFFTQNIEMFNTFFSHMNSLLSASPASSTFDDALLQLLQRIFLAEFALLNPLRASDLLAHEQCMRHLFPAFAPFGSIPSAIAALHGRTFVAWTSLIDALDSVGELMYSLGRDFSLTSRCTDSVVRMRFCPICFGRHSPKVRPCPVYCQYVIRRCFHELTAAIDLQWDGLIDSMVRLSASLISVHNPHISLAPLPFQLSEAIMHFQENAQLLSGRILFRCFGDDLQKIVTERGENGRTKRDLSMTESGDYDNEEEAEEDEKEAEEDEEEADEAVEDEFLQATAASSAFSSARSLRRSIERFTDKEGGIQADVRGSDESCWNANGRESWWDGKGGEGAETARGKATDQPTAGNFADKFAQERMAMEAMAKRLQFANGKRTEIGEKDTNRIENVTSVEDNRHPFEELVNAIDVDDYKPDDYQSYESVGKWWHWSDVEKRPEGKTNGGDDGSSRIAISQATAILSLLTLFL</sequence>
<protein>
    <submittedName>
        <fullName evidence="16">Fido domain-containing protein</fullName>
    </submittedName>
</protein>
<feature type="signal peptide" evidence="13">
    <location>
        <begin position="1"/>
        <end position="16"/>
    </location>
</feature>
<evidence type="ECO:0000256" key="2">
    <source>
        <dbReference type="ARBA" id="ARBA00010260"/>
    </source>
</evidence>
<evidence type="ECO:0000256" key="3">
    <source>
        <dbReference type="ARBA" id="ARBA00022475"/>
    </source>
</evidence>
<feature type="compositionally biased region" description="Acidic residues" evidence="12">
    <location>
        <begin position="482"/>
        <end position="507"/>
    </location>
</feature>
<keyword evidence="15" id="KW-1185">Reference proteome</keyword>
<dbReference type="GO" id="GO:1905475">
    <property type="term" value="P:regulation of protein localization to membrane"/>
    <property type="evidence" value="ECO:0007669"/>
    <property type="project" value="TreeGrafter"/>
</dbReference>
<name>A0A914GYN2_GLORO</name>
<evidence type="ECO:0000256" key="8">
    <source>
        <dbReference type="ARBA" id="ARBA00023180"/>
    </source>
</evidence>
<evidence type="ECO:0000256" key="4">
    <source>
        <dbReference type="ARBA" id="ARBA00022622"/>
    </source>
</evidence>
<feature type="domain" description="Fido" evidence="14">
    <location>
        <begin position="117"/>
        <end position="275"/>
    </location>
</feature>
<evidence type="ECO:0000256" key="7">
    <source>
        <dbReference type="ARBA" id="ARBA00023136"/>
    </source>
</evidence>
<dbReference type="GO" id="GO:0016477">
    <property type="term" value="P:cell migration"/>
    <property type="evidence" value="ECO:0007669"/>
    <property type="project" value="TreeGrafter"/>
</dbReference>
<dbReference type="GO" id="GO:0009986">
    <property type="term" value="C:cell surface"/>
    <property type="evidence" value="ECO:0007669"/>
    <property type="project" value="TreeGrafter"/>
</dbReference>
<evidence type="ECO:0000256" key="11">
    <source>
        <dbReference type="RuleBase" id="RU003518"/>
    </source>
</evidence>
<dbReference type="GO" id="GO:0005886">
    <property type="term" value="C:plasma membrane"/>
    <property type="evidence" value="ECO:0007669"/>
    <property type="project" value="UniProtKB-SubCell"/>
</dbReference>
<dbReference type="WBParaSite" id="Gr19_v10_g12401.t1">
    <property type="protein sequence ID" value="Gr19_v10_g12401.t1"/>
    <property type="gene ID" value="Gr19_v10_g12401"/>
</dbReference>
<dbReference type="PANTHER" id="PTHR10822:SF29">
    <property type="entry name" value="DIVISION ABNORMALLY DELAYED PROTEIN"/>
    <property type="match status" value="1"/>
</dbReference>
<keyword evidence="9" id="KW-0357">Heparan sulfate</keyword>
<dbReference type="InterPro" id="IPR036597">
    <property type="entry name" value="Fido-like_dom_sf"/>
</dbReference>
<evidence type="ECO:0000256" key="10">
    <source>
        <dbReference type="ARBA" id="ARBA00023288"/>
    </source>
</evidence>
<keyword evidence="6" id="KW-0654">Proteoglycan</keyword>
<evidence type="ECO:0000313" key="15">
    <source>
        <dbReference type="Proteomes" id="UP000887572"/>
    </source>
</evidence>
<accession>A0A914GYN2</accession>
<keyword evidence="7" id="KW-0472">Membrane</keyword>
<evidence type="ECO:0000259" key="14">
    <source>
        <dbReference type="PROSITE" id="PS51459"/>
    </source>
</evidence>
<dbReference type="Pfam" id="PF01153">
    <property type="entry name" value="Glypican"/>
    <property type="match status" value="1"/>
</dbReference>
<keyword evidence="10" id="KW-0449">Lipoprotein</keyword>
<keyword evidence="5 13" id="KW-0732">Signal</keyword>
<keyword evidence="3" id="KW-1003">Cell membrane</keyword>
<feature type="region of interest" description="Disordered" evidence="12">
    <location>
        <begin position="470"/>
        <end position="507"/>
    </location>
</feature>
<dbReference type="AlphaFoldDB" id="A0A914GYN2"/>
<evidence type="ECO:0000256" key="6">
    <source>
        <dbReference type="ARBA" id="ARBA00022974"/>
    </source>
</evidence>
<dbReference type="Proteomes" id="UP000887572">
    <property type="component" value="Unplaced"/>
</dbReference>
<comment type="similarity">
    <text evidence="2 11">Belongs to the glypican family.</text>
</comment>
<dbReference type="InterPro" id="IPR003812">
    <property type="entry name" value="Fido"/>
</dbReference>
<dbReference type="GO" id="GO:0090263">
    <property type="term" value="P:positive regulation of canonical Wnt signaling pathway"/>
    <property type="evidence" value="ECO:0007669"/>
    <property type="project" value="TreeGrafter"/>
</dbReference>
<organism evidence="15 16">
    <name type="scientific">Globodera rostochiensis</name>
    <name type="common">Golden nematode worm</name>
    <name type="synonym">Heterodera rostochiensis</name>
    <dbReference type="NCBI Taxonomy" id="31243"/>
    <lineage>
        <taxon>Eukaryota</taxon>
        <taxon>Metazoa</taxon>
        <taxon>Ecdysozoa</taxon>
        <taxon>Nematoda</taxon>
        <taxon>Chromadorea</taxon>
        <taxon>Rhabditida</taxon>
        <taxon>Tylenchina</taxon>
        <taxon>Tylenchomorpha</taxon>
        <taxon>Tylenchoidea</taxon>
        <taxon>Heteroderidae</taxon>
        <taxon>Heteroderinae</taxon>
        <taxon>Globodera</taxon>
    </lineage>
</organism>
<dbReference type="SUPFAM" id="SSF140931">
    <property type="entry name" value="Fic-like"/>
    <property type="match status" value="1"/>
</dbReference>
<comment type="subcellular location">
    <subcellularLocation>
        <location evidence="1">Cell membrane</location>
        <topology evidence="1">Lipid-anchor</topology>
        <topology evidence="1">GPI-anchor</topology>
    </subcellularLocation>
</comment>
<dbReference type="GO" id="GO:0098552">
    <property type="term" value="C:side of membrane"/>
    <property type="evidence" value="ECO:0007669"/>
    <property type="project" value="UniProtKB-KW"/>
</dbReference>
<keyword evidence="8" id="KW-0325">Glycoprotein</keyword>
<evidence type="ECO:0000313" key="16">
    <source>
        <dbReference type="WBParaSite" id="Gr19_v10_g12401.t1"/>
    </source>
</evidence>
<feature type="compositionally biased region" description="Basic and acidic residues" evidence="12">
    <location>
        <begin position="561"/>
        <end position="578"/>
    </location>
</feature>
<dbReference type="PANTHER" id="PTHR10822">
    <property type="entry name" value="GLYPICAN"/>
    <property type="match status" value="1"/>
</dbReference>